<sequence length="314" mass="35670">MDWLNQLWQPTKANIFARSEYESSAISGTPNTQLYSVPREVLQQIIWHLPIDEHLVNVAHVSNVLFGRTILSDFQSARTHIMQYSYSIRPFLNQLDHENKVWRNLPVTYKAAFFEQMFILKNVWLMQNCVVSDSMGLNIIKLFETVSFDYLSFNGIVFRWACSVGNVPLVQMLLDHGVDPAIYGNDALQWAVTRGHEKVVELLLADARVDPATDANFALRSACIMGHGPTVQLLLTDKRSNPCVENGLCLRAAAQNDHVEVVKLLLADGRVDPIVAIQPAARAKKYKALKLLLQDPRVPMETKREHNHFTISFF</sequence>
<dbReference type="EMBL" id="JADGJH010002477">
    <property type="protein sequence ID" value="KAJ3097782.1"/>
    <property type="molecule type" value="Genomic_DNA"/>
</dbReference>
<dbReference type="SMART" id="SM00248">
    <property type="entry name" value="ANK"/>
    <property type="match status" value="3"/>
</dbReference>
<evidence type="ECO:0000313" key="2">
    <source>
        <dbReference type="Proteomes" id="UP001211907"/>
    </source>
</evidence>
<dbReference type="AlphaFoldDB" id="A0AAD5X9G3"/>
<dbReference type="PANTHER" id="PTHR24133">
    <property type="entry name" value="ANKYRIN DOMAIN-CONTAINING"/>
    <property type="match status" value="1"/>
</dbReference>
<reference evidence="1" key="1">
    <citation type="submission" date="2020-05" db="EMBL/GenBank/DDBJ databases">
        <title>Phylogenomic resolution of chytrid fungi.</title>
        <authorList>
            <person name="Stajich J.E."/>
            <person name="Amses K."/>
            <person name="Simmons R."/>
            <person name="Seto K."/>
            <person name="Myers J."/>
            <person name="Bonds A."/>
            <person name="Quandt C.A."/>
            <person name="Barry K."/>
            <person name="Liu P."/>
            <person name="Grigoriev I."/>
            <person name="Longcore J.E."/>
            <person name="James T.Y."/>
        </authorList>
    </citation>
    <scope>NUCLEOTIDE SEQUENCE</scope>
    <source>
        <strain evidence="1">JEL0513</strain>
    </source>
</reference>
<dbReference type="Gene3D" id="1.25.40.20">
    <property type="entry name" value="Ankyrin repeat-containing domain"/>
    <property type="match status" value="1"/>
</dbReference>
<dbReference type="Pfam" id="PF12796">
    <property type="entry name" value="Ank_2"/>
    <property type="match status" value="1"/>
</dbReference>
<evidence type="ECO:0000313" key="1">
    <source>
        <dbReference type="EMBL" id="KAJ3097782.1"/>
    </source>
</evidence>
<name>A0AAD5X9G3_9FUNG</name>
<dbReference type="PANTHER" id="PTHR24133:SF40">
    <property type="entry name" value="ANKYRIN REPEAT DOMAIN 44"/>
    <property type="match status" value="1"/>
</dbReference>
<keyword evidence="2" id="KW-1185">Reference proteome</keyword>
<dbReference type="InterPro" id="IPR052391">
    <property type="entry name" value="E3_Ligase-Neurotoxin"/>
</dbReference>
<organism evidence="1 2">
    <name type="scientific">Physocladia obscura</name>
    <dbReference type="NCBI Taxonomy" id="109957"/>
    <lineage>
        <taxon>Eukaryota</taxon>
        <taxon>Fungi</taxon>
        <taxon>Fungi incertae sedis</taxon>
        <taxon>Chytridiomycota</taxon>
        <taxon>Chytridiomycota incertae sedis</taxon>
        <taxon>Chytridiomycetes</taxon>
        <taxon>Chytridiales</taxon>
        <taxon>Chytriomycetaceae</taxon>
        <taxon>Physocladia</taxon>
    </lineage>
</organism>
<gene>
    <name evidence="1" type="ORF">HK100_005258</name>
</gene>
<dbReference type="InterPro" id="IPR036770">
    <property type="entry name" value="Ankyrin_rpt-contain_sf"/>
</dbReference>
<dbReference type="InterPro" id="IPR002110">
    <property type="entry name" value="Ankyrin_rpt"/>
</dbReference>
<proteinExistence type="predicted"/>
<dbReference type="Pfam" id="PF00023">
    <property type="entry name" value="Ank"/>
    <property type="match status" value="1"/>
</dbReference>
<accession>A0AAD5X9G3</accession>
<dbReference type="SUPFAM" id="SSF48403">
    <property type="entry name" value="Ankyrin repeat"/>
    <property type="match status" value="1"/>
</dbReference>
<protein>
    <submittedName>
        <fullName evidence="1">Uncharacterized protein</fullName>
    </submittedName>
</protein>
<dbReference type="Proteomes" id="UP001211907">
    <property type="component" value="Unassembled WGS sequence"/>
</dbReference>
<comment type="caution">
    <text evidence="1">The sequence shown here is derived from an EMBL/GenBank/DDBJ whole genome shotgun (WGS) entry which is preliminary data.</text>
</comment>